<feature type="transmembrane region" description="Helical" evidence="2">
    <location>
        <begin position="81"/>
        <end position="103"/>
    </location>
</feature>
<dbReference type="GO" id="GO:0015293">
    <property type="term" value="F:symporter activity"/>
    <property type="evidence" value="ECO:0007669"/>
    <property type="project" value="InterPro"/>
</dbReference>
<dbReference type="Gene3D" id="1.20.1250.20">
    <property type="entry name" value="MFS general substrate transporter like domains"/>
    <property type="match status" value="2"/>
</dbReference>
<dbReference type="OrthoDB" id="197206at2759"/>
<feature type="transmembrane region" description="Helical" evidence="2">
    <location>
        <begin position="434"/>
        <end position="456"/>
    </location>
</feature>
<feature type="transmembrane region" description="Helical" evidence="2">
    <location>
        <begin position="15"/>
        <end position="37"/>
    </location>
</feature>
<feature type="transmembrane region" description="Helical" evidence="2">
    <location>
        <begin position="292"/>
        <end position="311"/>
    </location>
</feature>
<evidence type="ECO:0000256" key="2">
    <source>
        <dbReference type="SAM" id="Phobius"/>
    </source>
</evidence>
<feature type="transmembrane region" description="Helical" evidence="2">
    <location>
        <begin position="389"/>
        <end position="414"/>
    </location>
</feature>
<dbReference type="SUPFAM" id="SSF103473">
    <property type="entry name" value="MFS general substrate transporter"/>
    <property type="match status" value="1"/>
</dbReference>
<dbReference type="GO" id="GO:0005886">
    <property type="term" value="C:plasma membrane"/>
    <property type="evidence" value="ECO:0007669"/>
    <property type="project" value="TreeGrafter"/>
</dbReference>
<proteinExistence type="inferred from homology"/>
<feature type="transmembrane region" description="Helical" evidence="2">
    <location>
        <begin position="248"/>
        <end position="272"/>
    </location>
</feature>
<dbReference type="EMBL" id="OV696698">
    <property type="protein sequence ID" value="CAH1244021.1"/>
    <property type="molecule type" value="Genomic_DNA"/>
</dbReference>
<feature type="transmembrane region" description="Helical" evidence="2">
    <location>
        <begin position="318"/>
        <end position="338"/>
    </location>
</feature>
<dbReference type="InterPro" id="IPR039672">
    <property type="entry name" value="MFS_2"/>
</dbReference>
<gene>
    <name evidence="3" type="primary">MFSD2A</name>
    <name evidence="3" type="ORF">BLAG_LOCUS6776</name>
</gene>
<keyword evidence="4" id="KW-1185">Reference proteome</keyword>
<feature type="transmembrane region" description="Helical" evidence="2">
    <location>
        <begin position="147"/>
        <end position="166"/>
    </location>
</feature>
<evidence type="ECO:0000313" key="3">
    <source>
        <dbReference type="EMBL" id="CAH1244021.1"/>
    </source>
</evidence>
<organism evidence="3 4">
    <name type="scientific">Branchiostoma lanceolatum</name>
    <name type="common">Common lancelet</name>
    <name type="synonym">Amphioxus lanceolatum</name>
    <dbReference type="NCBI Taxonomy" id="7740"/>
    <lineage>
        <taxon>Eukaryota</taxon>
        <taxon>Metazoa</taxon>
        <taxon>Chordata</taxon>
        <taxon>Cephalochordata</taxon>
        <taxon>Leptocardii</taxon>
        <taxon>Amphioxiformes</taxon>
        <taxon>Branchiostomatidae</taxon>
        <taxon>Branchiostoma</taxon>
    </lineage>
</organism>
<feature type="transmembrane region" description="Helical" evidence="2">
    <location>
        <begin position="109"/>
        <end position="126"/>
    </location>
</feature>
<name>A0A8K0ECC7_BRALA</name>
<dbReference type="GO" id="GO:0008643">
    <property type="term" value="P:carbohydrate transport"/>
    <property type="evidence" value="ECO:0007669"/>
    <property type="project" value="InterPro"/>
</dbReference>
<dbReference type="AlphaFoldDB" id="A0A8K0ECC7"/>
<keyword evidence="2" id="KW-0472">Membrane</keyword>
<feature type="transmembrane region" description="Helical" evidence="2">
    <location>
        <begin position="49"/>
        <end position="69"/>
    </location>
</feature>
<sequence>MAPEVKKPISFLNKLCYGIGFFPELTGAIGFYGVFLLEVAQILPAYSSAVITGCHIAGGVLNPVVGFLVDRTNTRWGKLKPWMVASMIPISASGFLMWFSPGFGQTAKLIWYLFFACALYGSLIAYNTPVNALVMLATNDPQERDSLNLFAIVFGAVGGIAPSLIYGQVLGAYGVAIGNDPCHNTTNGTGPAVPLSVQKTAYMVAASVTVGIFLLCSLIAILGVPEMKVPVATGEKQSWNPFRMSKEIFTFWPFVCVLIAFCIGSLSFELQIGNIGVMFQYSYGLEAETANVLLASTVTSVLAMFPWYLFMKRFGRKAVMFTGVLIFMVPHNIVWMIMSEELFGNSLATVAYVSSVWGGIGVGSLTIAPFLITDVLDEFHLKTGKRMEAVFYSMVACLDVVADAIVLGASQLFLQFVNYDPNQCVQPDSVGSGFRYIGTVGPLVCIAIALFFLYLYPITEESRRATAQALKEKRENEENRPILSEQHATLQAYT</sequence>
<comment type="similarity">
    <text evidence="1">Belongs to the major facilitator superfamily.</text>
</comment>
<dbReference type="PANTHER" id="PTHR11328">
    <property type="entry name" value="MAJOR FACILITATOR SUPERFAMILY DOMAIN-CONTAINING PROTEIN"/>
    <property type="match status" value="1"/>
</dbReference>
<dbReference type="Pfam" id="PF13347">
    <property type="entry name" value="MFS_2"/>
    <property type="match status" value="1"/>
</dbReference>
<evidence type="ECO:0000256" key="1">
    <source>
        <dbReference type="ARBA" id="ARBA00008335"/>
    </source>
</evidence>
<keyword evidence="2" id="KW-1133">Transmembrane helix</keyword>
<dbReference type="PANTHER" id="PTHR11328:SF24">
    <property type="entry name" value="MAJOR FACILITATOR SUPERFAMILY (MFS) PROFILE DOMAIN-CONTAINING PROTEIN"/>
    <property type="match status" value="1"/>
</dbReference>
<feature type="transmembrane region" description="Helical" evidence="2">
    <location>
        <begin position="201"/>
        <end position="227"/>
    </location>
</feature>
<dbReference type="Proteomes" id="UP000838412">
    <property type="component" value="Chromosome 13"/>
</dbReference>
<keyword evidence="2" id="KW-0812">Transmembrane</keyword>
<accession>A0A8K0ECC7</accession>
<dbReference type="InterPro" id="IPR036259">
    <property type="entry name" value="MFS_trans_sf"/>
</dbReference>
<protein>
    <submittedName>
        <fullName evidence="3">MFSD2A protein</fullName>
    </submittedName>
</protein>
<feature type="transmembrane region" description="Helical" evidence="2">
    <location>
        <begin position="350"/>
        <end position="377"/>
    </location>
</feature>
<reference evidence="3" key="1">
    <citation type="submission" date="2022-01" db="EMBL/GenBank/DDBJ databases">
        <authorList>
            <person name="Braso-Vives M."/>
        </authorList>
    </citation>
    <scope>NUCLEOTIDE SEQUENCE</scope>
</reference>
<evidence type="ECO:0000313" key="4">
    <source>
        <dbReference type="Proteomes" id="UP000838412"/>
    </source>
</evidence>